<feature type="domain" description="Histidine kinase/HSP90-like ATPase" evidence="5">
    <location>
        <begin position="620"/>
        <end position="711"/>
    </location>
</feature>
<feature type="transmembrane region" description="Helical" evidence="4">
    <location>
        <begin position="200"/>
        <end position="224"/>
    </location>
</feature>
<evidence type="ECO:0000259" key="5">
    <source>
        <dbReference type="SMART" id="SM00387"/>
    </source>
</evidence>
<dbReference type="Proteomes" id="UP000219331">
    <property type="component" value="Unassembled WGS sequence"/>
</dbReference>
<dbReference type="InterPro" id="IPR050482">
    <property type="entry name" value="Sensor_HK_TwoCompSys"/>
</dbReference>
<feature type="transmembrane region" description="Helical" evidence="4">
    <location>
        <begin position="388"/>
        <end position="407"/>
    </location>
</feature>
<dbReference type="OrthoDB" id="9778496at2"/>
<dbReference type="RefSeq" id="WP_097173692.1">
    <property type="nucleotide sequence ID" value="NZ_OBML01000001.1"/>
</dbReference>
<keyword evidence="4" id="KW-0472">Membrane</keyword>
<proteinExistence type="predicted"/>
<feature type="transmembrane region" description="Helical" evidence="4">
    <location>
        <begin position="328"/>
        <end position="348"/>
    </location>
</feature>
<keyword evidence="3" id="KW-0902">Two-component regulatory system</keyword>
<sequence>MLKRLTPFTVLALAATAGLAAAVLVLVTALNQPWLGLGLSPDPQAGLVQIETVAPDGPAGALQPGAPLAAVGGIGLEANDLVEEPDVAESYDALQRFFERQSALHAALSGDSVVLETEGASPARVEVTAASGRPLSSLPPAFWVQIVTGLVSVIVGAWVWSLRRGELSAQLLALAGLGILVAAFPAAVYSSRELALPGGLFHALSATNHFGALAFGVAMVALFLSYPRRLVPVSALWLLPAVYGVIWVMDTAWLGFSGPAGGYHLPTVILMAGILLGALLQYRASREDPAARAAIRWFALSVGLCAGTFVTVVLMPNLFGMQPTISQGYAFILFGMLFLGVAAGVARYRLFELEGWAFSILSYFGAVLLLVLVDAALISFVAMDRPEAFALSLLVVAILYLPFRDWLSRRLMRRREIDREELFGQIVDVALAREADRENRWRQVLRDAFRPLQISAAAGPVPEKPAIAEDGLALLLPVLPGLSPLKLSHAQSGRRLFSPQDRRFAGELYAMLAHAIASRDAHEKGASEERIRIARDMHDNMGAQLLSALHSERRERKDTLIRETISDLRDIVNNAARGGRPIGELLADLKVEALERLAAADIRLDWQDACDDGERVLAPNVSHSLRSVLREIVSNTIRHSGAETMRVRIEMRDGVLDLEASDDGRGLVAGSRGSGNGLSNLEARLLALKGTLVLEDAQPGLTVRARFPLAEGDAR</sequence>
<feature type="transmembrane region" description="Helical" evidence="4">
    <location>
        <begin position="167"/>
        <end position="188"/>
    </location>
</feature>
<organism evidence="6 7">
    <name type="scientific">Stappia indica</name>
    <dbReference type="NCBI Taxonomy" id="538381"/>
    <lineage>
        <taxon>Bacteria</taxon>
        <taxon>Pseudomonadati</taxon>
        <taxon>Pseudomonadota</taxon>
        <taxon>Alphaproteobacteria</taxon>
        <taxon>Hyphomicrobiales</taxon>
        <taxon>Stappiaceae</taxon>
        <taxon>Stappia</taxon>
    </lineage>
</organism>
<evidence type="ECO:0000256" key="1">
    <source>
        <dbReference type="ARBA" id="ARBA00022679"/>
    </source>
</evidence>
<dbReference type="STRING" id="538381.GCA_001696535_01391"/>
<dbReference type="SMART" id="SM00387">
    <property type="entry name" value="HATPase_c"/>
    <property type="match status" value="1"/>
</dbReference>
<evidence type="ECO:0000256" key="4">
    <source>
        <dbReference type="SAM" id="Phobius"/>
    </source>
</evidence>
<accession>A0A285R6C1</accession>
<keyword evidence="4" id="KW-1133">Transmembrane helix</keyword>
<dbReference type="EMBL" id="OBML01000001">
    <property type="protein sequence ID" value="SOB89656.1"/>
    <property type="molecule type" value="Genomic_DNA"/>
</dbReference>
<dbReference type="SUPFAM" id="SSF55874">
    <property type="entry name" value="ATPase domain of HSP90 chaperone/DNA topoisomerase II/histidine kinase"/>
    <property type="match status" value="1"/>
</dbReference>
<dbReference type="CDD" id="cd16917">
    <property type="entry name" value="HATPase_UhpB-NarQ-NarX-like"/>
    <property type="match status" value="1"/>
</dbReference>
<feature type="transmembrane region" description="Helical" evidence="4">
    <location>
        <begin position="236"/>
        <end position="256"/>
    </location>
</feature>
<keyword evidence="7" id="KW-1185">Reference proteome</keyword>
<dbReference type="Pfam" id="PF02518">
    <property type="entry name" value="HATPase_c"/>
    <property type="match status" value="1"/>
</dbReference>
<dbReference type="GO" id="GO:0016301">
    <property type="term" value="F:kinase activity"/>
    <property type="evidence" value="ECO:0007669"/>
    <property type="project" value="UniProtKB-KW"/>
</dbReference>
<feature type="transmembrane region" description="Helical" evidence="4">
    <location>
        <begin position="141"/>
        <end position="160"/>
    </location>
</feature>
<evidence type="ECO:0000313" key="6">
    <source>
        <dbReference type="EMBL" id="SOB89656.1"/>
    </source>
</evidence>
<keyword evidence="4" id="KW-0812">Transmembrane</keyword>
<keyword evidence="1" id="KW-0808">Transferase</keyword>
<dbReference type="PANTHER" id="PTHR24421">
    <property type="entry name" value="NITRATE/NITRITE SENSOR PROTEIN NARX-RELATED"/>
    <property type="match status" value="1"/>
</dbReference>
<dbReference type="PANTHER" id="PTHR24421:SF55">
    <property type="entry name" value="SENSOR HISTIDINE KINASE YDFH"/>
    <property type="match status" value="1"/>
</dbReference>
<protein>
    <recommendedName>
        <fullName evidence="5">Histidine kinase/HSP90-like ATPase domain-containing protein</fullName>
    </recommendedName>
</protein>
<feature type="transmembrane region" description="Helical" evidence="4">
    <location>
        <begin position="262"/>
        <end position="282"/>
    </location>
</feature>
<dbReference type="InterPro" id="IPR003594">
    <property type="entry name" value="HATPase_dom"/>
</dbReference>
<gene>
    <name evidence="6" type="ORF">SAMN05421512_101312</name>
</gene>
<feature type="transmembrane region" description="Helical" evidence="4">
    <location>
        <begin position="294"/>
        <end position="316"/>
    </location>
</feature>
<dbReference type="AlphaFoldDB" id="A0A285R6C1"/>
<dbReference type="GO" id="GO:0000160">
    <property type="term" value="P:phosphorelay signal transduction system"/>
    <property type="evidence" value="ECO:0007669"/>
    <property type="project" value="UniProtKB-KW"/>
</dbReference>
<evidence type="ECO:0000313" key="7">
    <source>
        <dbReference type="Proteomes" id="UP000219331"/>
    </source>
</evidence>
<evidence type="ECO:0000256" key="2">
    <source>
        <dbReference type="ARBA" id="ARBA00022777"/>
    </source>
</evidence>
<name>A0A285R6C1_9HYPH</name>
<dbReference type="InterPro" id="IPR036890">
    <property type="entry name" value="HATPase_C_sf"/>
</dbReference>
<keyword evidence="2" id="KW-0418">Kinase</keyword>
<feature type="transmembrane region" description="Helical" evidence="4">
    <location>
        <begin position="360"/>
        <end position="382"/>
    </location>
</feature>
<reference evidence="6 7" key="1">
    <citation type="submission" date="2017-08" db="EMBL/GenBank/DDBJ databases">
        <authorList>
            <person name="de Groot N.N."/>
        </authorList>
    </citation>
    <scope>NUCLEOTIDE SEQUENCE [LARGE SCALE GENOMIC DNA]</scope>
    <source>
        <strain evidence="6 7">USBA 352</strain>
    </source>
</reference>
<evidence type="ECO:0000256" key="3">
    <source>
        <dbReference type="ARBA" id="ARBA00023012"/>
    </source>
</evidence>
<dbReference type="Gene3D" id="3.30.565.10">
    <property type="entry name" value="Histidine kinase-like ATPase, C-terminal domain"/>
    <property type="match status" value="1"/>
</dbReference>